<dbReference type="GeneID" id="63800369"/>
<evidence type="ECO:0000313" key="3">
    <source>
        <dbReference type="Proteomes" id="UP000193922"/>
    </source>
</evidence>
<dbReference type="GO" id="GO:0008608">
    <property type="term" value="P:attachment of spindle microtubules to kinetochore"/>
    <property type="evidence" value="ECO:0007669"/>
    <property type="project" value="InterPro"/>
</dbReference>
<dbReference type="InterPro" id="IPR013251">
    <property type="entry name" value="DASH_Spc19"/>
</dbReference>
<organism evidence="2 3">
    <name type="scientific">Linderina pennispora</name>
    <dbReference type="NCBI Taxonomy" id="61395"/>
    <lineage>
        <taxon>Eukaryota</taxon>
        <taxon>Fungi</taxon>
        <taxon>Fungi incertae sedis</taxon>
        <taxon>Zoopagomycota</taxon>
        <taxon>Kickxellomycotina</taxon>
        <taxon>Kickxellomycetes</taxon>
        <taxon>Kickxellales</taxon>
        <taxon>Kickxellaceae</taxon>
        <taxon>Linderina</taxon>
    </lineage>
</organism>
<sequence length="360" mass="40955">MSYLDSLDQCVATLETCNNNLAAATTALGSLTRTFPRVSRVIRCETKYELTTASDIGKAQSLISKEAVPFLFRQVDQLESAVEVIRATHEAQQAKVEQQKSEYQQLVEDEATMVELQKVIKDEQSALSDAQANLLNLKSTVAAKERELAEHQRTRSGIKEDSEILEESAMVDAEIIRMRRTIADIDEEMAGIPIGDQLEDTKDQASKYMVLDNLRTQLLQCTEDMMVDSKVAEFMQGANATLQLLENRVFVPWWDRSSSMQSQRQKYVGSLFRYFFRDYGNTMQAILDTLLDHQSMTVEELKRELMSVGHSTEELPMLLRRLSHIQAVTTETKTENGQKITYVRLDFSSFEDAEPPQQEQ</sequence>
<protein>
    <submittedName>
        <fullName evidence="2">Uncharacterized protein</fullName>
    </submittedName>
</protein>
<dbReference type="GO" id="GO:0005876">
    <property type="term" value="C:spindle microtubule"/>
    <property type="evidence" value="ECO:0007669"/>
    <property type="project" value="InterPro"/>
</dbReference>
<reference evidence="2 3" key="1">
    <citation type="submission" date="2016-07" db="EMBL/GenBank/DDBJ databases">
        <title>Pervasive Adenine N6-methylation of Active Genes in Fungi.</title>
        <authorList>
            <consortium name="DOE Joint Genome Institute"/>
            <person name="Mondo S.J."/>
            <person name="Dannebaum R.O."/>
            <person name="Kuo R.C."/>
            <person name="Labutti K."/>
            <person name="Haridas S."/>
            <person name="Kuo A."/>
            <person name="Salamov A."/>
            <person name="Ahrendt S.R."/>
            <person name="Lipzen A."/>
            <person name="Sullivan W."/>
            <person name="Andreopoulos W.B."/>
            <person name="Clum A."/>
            <person name="Lindquist E."/>
            <person name="Daum C."/>
            <person name="Ramamoorthy G.K."/>
            <person name="Gryganskyi A."/>
            <person name="Culley D."/>
            <person name="Magnuson J.K."/>
            <person name="James T.Y."/>
            <person name="O'Malley M.A."/>
            <person name="Stajich J.E."/>
            <person name="Spatafora J.W."/>
            <person name="Visel A."/>
            <person name="Grigoriev I.V."/>
        </authorList>
    </citation>
    <scope>NUCLEOTIDE SEQUENCE [LARGE SCALE GENOMIC DNA]</scope>
    <source>
        <strain evidence="2 3">ATCC 12442</strain>
    </source>
</reference>
<evidence type="ECO:0000313" key="2">
    <source>
        <dbReference type="EMBL" id="ORX69725.1"/>
    </source>
</evidence>
<dbReference type="EMBL" id="MCFD01000007">
    <property type="protein sequence ID" value="ORX69725.1"/>
    <property type="molecule type" value="Genomic_DNA"/>
</dbReference>
<dbReference type="OrthoDB" id="5568303at2759"/>
<keyword evidence="1" id="KW-0175">Coiled coil</keyword>
<gene>
    <name evidence="2" type="ORF">DL89DRAFT_165220</name>
</gene>
<feature type="coiled-coil region" evidence="1">
    <location>
        <begin position="75"/>
        <end position="161"/>
    </location>
</feature>
<dbReference type="RefSeq" id="XP_040743413.1">
    <property type="nucleotide sequence ID" value="XM_040883721.1"/>
</dbReference>
<name>A0A1Y1W8K0_9FUNG</name>
<dbReference type="GO" id="GO:0042729">
    <property type="term" value="C:DASH complex"/>
    <property type="evidence" value="ECO:0007669"/>
    <property type="project" value="InterPro"/>
</dbReference>
<evidence type="ECO:0000256" key="1">
    <source>
        <dbReference type="SAM" id="Coils"/>
    </source>
</evidence>
<proteinExistence type="predicted"/>
<dbReference type="Pfam" id="PF08287">
    <property type="entry name" value="DASH_Spc19"/>
    <property type="match status" value="1"/>
</dbReference>
<comment type="caution">
    <text evidence="2">The sequence shown here is derived from an EMBL/GenBank/DDBJ whole genome shotgun (WGS) entry which is preliminary data.</text>
</comment>
<accession>A0A1Y1W8K0</accession>
<dbReference type="AlphaFoldDB" id="A0A1Y1W8K0"/>
<dbReference type="Proteomes" id="UP000193922">
    <property type="component" value="Unassembled WGS sequence"/>
</dbReference>
<keyword evidence="3" id="KW-1185">Reference proteome</keyword>